<dbReference type="EMBL" id="JAJSOF020000027">
    <property type="protein sequence ID" value="KAJ4432931.1"/>
    <property type="molecule type" value="Genomic_DNA"/>
</dbReference>
<dbReference type="Proteomes" id="UP001148838">
    <property type="component" value="Unassembled WGS sequence"/>
</dbReference>
<sequence>MDQNNSSNEKSMKPPPIYVNNGSNINVILSNLSTQNVGNFKHVTLDNQRVKFSFESVEGYRNAIKYFETHKAEYHTFQMKNERSFRVVIRGLHPSCDTNVVKNALREQGFEPLQMVPIYHPITKVPLPLFFLHLKPNVNNDKIYDLNRLYYAVIKVEPPKPKRHIIQA</sequence>
<dbReference type="Pfam" id="PF07530">
    <property type="entry name" value="PRE_C2HC"/>
    <property type="match status" value="1"/>
</dbReference>
<dbReference type="InterPro" id="IPR006579">
    <property type="entry name" value="Pre_C2HC_dom"/>
</dbReference>
<dbReference type="SMART" id="SM00596">
    <property type="entry name" value="PRE_C2HC"/>
    <property type="match status" value="1"/>
</dbReference>
<evidence type="ECO:0000313" key="3">
    <source>
        <dbReference type="Proteomes" id="UP001148838"/>
    </source>
</evidence>
<comment type="caution">
    <text evidence="2">The sequence shown here is derived from an EMBL/GenBank/DDBJ whole genome shotgun (WGS) entry which is preliminary data.</text>
</comment>
<keyword evidence="3" id="KW-1185">Reference proteome</keyword>
<evidence type="ECO:0000259" key="1">
    <source>
        <dbReference type="SMART" id="SM00596"/>
    </source>
</evidence>
<gene>
    <name evidence="2" type="ORF">ANN_15188</name>
</gene>
<reference evidence="2 3" key="1">
    <citation type="journal article" date="2022" name="Allergy">
        <title>Genome assembly and annotation of Periplaneta americana reveal a comprehensive cockroach allergen profile.</title>
        <authorList>
            <person name="Wang L."/>
            <person name="Xiong Q."/>
            <person name="Saelim N."/>
            <person name="Wang L."/>
            <person name="Nong W."/>
            <person name="Wan A.T."/>
            <person name="Shi M."/>
            <person name="Liu X."/>
            <person name="Cao Q."/>
            <person name="Hui J.H.L."/>
            <person name="Sookrung N."/>
            <person name="Leung T.F."/>
            <person name="Tungtrongchitr A."/>
            <person name="Tsui S.K.W."/>
        </authorList>
    </citation>
    <scope>NUCLEOTIDE SEQUENCE [LARGE SCALE GENOMIC DNA]</scope>
    <source>
        <strain evidence="2">PWHHKU_190912</strain>
    </source>
</reference>
<organism evidence="2 3">
    <name type="scientific">Periplaneta americana</name>
    <name type="common">American cockroach</name>
    <name type="synonym">Blatta americana</name>
    <dbReference type="NCBI Taxonomy" id="6978"/>
    <lineage>
        <taxon>Eukaryota</taxon>
        <taxon>Metazoa</taxon>
        <taxon>Ecdysozoa</taxon>
        <taxon>Arthropoda</taxon>
        <taxon>Hexapoda</taxon>
        <taxon>Insecta</taxon>
        <taxon>Pterygota</taxon>
        <taxon>Neoptera</taxon>
        <taxon>Polyneoptera</taxon>
        <taxon>Dictyoptera</taxon>
        <taxon>Blattodea</taxon>
        <taxon>Blattoidea</taxon>
        <taxon>Blattidae</taxon>
        <taxon>Blattinae</taxon>
        <taxon>Periplaneta</taxon>
    </lineage>
</organism>
<feature type="domain" description="Pre-C2HC" evidence="1">
    <location>
        <begin position="98"/>
        <end position="166"/>
    </location>
</feature>
<accession>A0ABQ8SGH6</accession>
<protein>
    <recommendedName>
        <fullName evidence="1">Pre-C2HC domain-containing protein</fullName>
    </recommendedName>
</protein>
<name>A0ABQ8SGH6_PERAM</name>
<evidence type="ECO:0000313" key="2">
    <source>
        <dbReference type="EMBL" id="KAJ4432931.1"/>
    </source>
</evidence>
<proteinExistence type="predicted"/>